<dbReference type="InParanoid" id="F8PWV7"/>
<accession>F8PWV7</accession>
<dbReference type="EMBL" id="GL945480">
    <property type="protein sequence ID" value="EGN99284.1"/>
    <property type="molecule type" value="Genomic_DNA"/>
</dbReference>
<dbReference type="AlphaFoldDB" id="F8PWV7"/>
<dbReference type="HOGENOM" id="CLU_2639621_0_0_1"/>
<name>F8PWV7_SERL3</name>
<reference evidence="2" key="1">
    <citation type="journal article" date="2011" name="Science">
        <title>The plant cell wall-decomposing machinery underlies the functional diversity of forest fungi.</title>
        <authorList>
            <person name="Eastwood D.C."/>
            <person name="Floudas D."/>
            <person name="Binder M."/>
            <person name="Majcherczyk A."/>
            <person name="Schneider P."/>
            <person name="Aerts A."/>
            <person name="Asiegbu F.O."/>
            <person name="Baker S.E."/>
            <person name="Barry K."/>
            <person name="Bendiksby M."/>
            <person name="Blumentritt M."/>
            <person name="Coutinho P.M."/>
            <person name="Cullen D."/>
            <person name="de Vries R.P."/>
            <person name="Gathman A."/>
            <person name="Goodell B."/>
            <person name="Henrissat B."/>
            <person name="Ihrmark K."/>
            <person name="Kauserud H."/>
            <person name="Kohler A."/>
            <person name="LaButti K."/>
            <person name="Lapidus A."/>
            <person name="Lavin J.L."/>
            <person name="Lee Y.-H."/>
            <person name="Lindquist E."/>
            <person name="Lilly W."/>
            <person name="Lucas S."/>
            <person name="Morin E."/>
            <person name="Murat C."/>
            <person name="Oguiza J.A."/>
            <person name="Park J."/>
            <person name="Pisabarro A.G."/>
            <person name="Riley R."/>
            <person name="Rosling A."/>
            <person name="Salamov A."/>
            <person name="Schmidt O."/>
            <person name="Schmutz J."/>
            <person name="Skrede I."/>
            <person name="Stenlid J."/>
            <person name="Wiebenga A."/>
            <person name="Xie X."/>
            <person name="Kuees U."/>
            <person name="Hibbett D.S."/>
            <person name="Hoffmeister D."/>
            <person name="Hoegberg N."/>
            <person name="Martin F."/>
            <person name="Grigoriev I.V."/>
            <person name="Watkinson S.C."/>
        </authorList>
    </citation>
    <scope>NUCLEOTIDE SEQUENCE [LARGE SCALE GENOMIC DNA]</scope>
    <source>
        <strain evidence="2">strain S7.3</strain>
    </source>
</reference>
<dbReference type="Proteomes" id="UP000008063">
    <property type="component" value="Unassembled WGS sequence"/>
</dbReference>
<sequence>MLSAPSRVRIQLLTMPWAVFAGMTMNDAVCSHSLAGSGDKTFIFFDTPKQCFRIKIKIKSLEITFQALDRLTGRSSF</sequence>
<evidence type="ECO:0000313" key="2">
    <source>
        <dbReference type="Proteomes" id="UP000008063"/>
    </source>
</evidence>
<proteinExistence type="predicted"/>
<protein>
    <submittedName>
        <fullName evidence="1">Uncharacterized protein</fullName>
    </submittedName>
</protein>
<keyword evidence="2" id="KW-1185">Reference proteome</keyword>
<gene>
    <name evidence="1" type="ORF">SERLA73DRAFT_182218</name>
</gene>
<organism evidence="2">
    <name type="scientific">Serpula lacrymans var. lacrymans (strain S7.3)</name>
    <name type="common">Dry rot fungus</name>
    <dbReference type="NCBI Taxonomy" id="936435"/>
    <lineage>
        <taxon>Eukaryota</taxon>
        <taxon>Fungi</taxon>
        <taxon>Dikarya</taxon>
        <taxon>Basidiomycota</taxon>
        <taxon>Agaricomycotina</taxon>
        <taxon>Agaricomycetes</taxon>
        <taxon>Agaricomycetidae</taxon>
        <taxon>Boletales</taxon>
        <taxon>Coniophorineae</taxon>
        <taxon>Serpulaceae</taxon>
        <taxon>Serpula</taxon>
    </lineage>
</organism>
<evidence type="ECO:0000313" key="1">
    <source>
        <dbReference type="EMBL" id="EGN99284.1"/>
    </source>
</evidence>